<evidence type="ECO:0000313" key="1">
    <source>
        <dbReference type="EMBL" id="CAG2010456.1"/>
    </source>
</evidence>
<organism evidence="2">
    <name type="scientific">Gibberella zeae</name>
    <name type="common">Wheat head blight fungus</name>
    <name type="synonym">Fusarium graminearum</name>
    <dbReference type="NCBI Taxonomy" id="5518"/>
    <lineage>
        <taxon>Eukaryota</taxon>
        <taxon>Fungi</taxon>
        <taxon>Dikarya</taxon>
        <taxon>Ascomycota</taxon>
        <taxon>Pezizomycotina</taxon>
        <taxon>Sordariomycetes</taxon>
        <taxon>Hypocreomycetidae</taxon>
        <taxon>Hypocreales</taxon>
        <taxon>Nectriaceae</taxon>
        <taxon>Fusarium</taxon>
    </lineage>
</organism>
<reference evidence="1" key="2">
    <citation type="submission" date="2021-03" db="EMBL/GenBank/DDBJ databases">
        <authorList>
            <person name="Alouane T."/>
            <person name="Langin T."/>
            <person name="Bonhomme L."/>
        </authorList>
    </citation>
    <scope>NUCLEOTIDE SEQUENCE</scope>
    <source>
        <strain evidence="1">MDC_Fg202</strain>
    </source>
</reference>
<gene>
    <name evidence="2" type="ORF">FUG_LOCUS425959</name>
    <name evidence="1" type="ORF">MDCFG202_LOCUS594715</name>
</gene>
<protein>
    <submittedName>
        <fullName evidence="2">Uncharacterized protein</fullName>
    </submittedName>
</protein>
<accession>A0A4E9EE26</accession>
<reference evidence="2" key="1">
    <citation type="submission" date="2019-04" db="EMBL/GenBank/DDBJ databases">
        <authorList>
            <person name="Melise S."/>
            <person name="Noan J."/>
            <person name="Okalmin O."/>
        </authorList>
    </citation>
    <scope>NUCLEOTIDE SEQUENCE</scope>
    <source>
        <strain evidence="2">FN9</strain>
    </source>
</reference>
<dbReference type="Proteomes" id="UP000746612">
    <property type="component" value="Unassembled WGS sequence"/>
</dbReference>
<dbReference type="AlphaFoldDB" id="A0A4E9EE26"/>
<name>A0A4E9EE26_GIBZA</name>
<evidence type="ECO:0000313" key="2">
    <source>
        <dbReference type="EMBL" id="VIO61028.1"/>
    </source>
</evidence>
<proteinExistence type="predicted"/>
<sequence>MIQSNSQLHLDLITLSVGVNIHSFYGLDGLCSVLITHRTIALNTLVTEQFLTEHRPSHALVNVLPRPLAQKDIVREQMSTANSIAILDLPKVQLLTCQNVWTFGVTKSTGLDVCATLLGHRRYIVITDEDLISNVAGLS</sequence>
<dbReference type="EMBL" id="CAJPIJ010000219">
    <property type="protein sequence ID" value="CAG2010456.1"/>
    <property type="molecule type" value="Genomic_DNA"/>
</dbReference>
<dbReference type="EMBL" id="CAAKMV010000150">
    <property type="protein sequence ID" value="VIO61028.1"/>
    <property type="molecule type" value="Genomic_DNA"/>
</dbReference>